<evidence type="ECO:0000256" key="5">
    <source>
        <dbReference type="ARBA" id="ARBA00023242"/>
    </source>
</evidence>
<organism evidence="10 11">
    <name type="scientific">Diploscapter pachys</name>
    <dbReference type="NCBI Taxonomy" id="2018661"/>
    <lineage>
        <taxon>Eukaryota</taxon>
        <taxon>Metazoa</taxon>
        <taxon>Ecdysozoa</taxon>
        <taxon>Nematoda</taxon>
        <taxon>Chromadorea</taxon>
        <taxon>Rhabditida</taxon>
        <taxon>Rhabditina</taxon>
        <taxon>Rhabditomorpha</taxon>
        <taxon>Rhabditoidea</taxon>
        <taxon>Rhabditidae</taxon>
        <taxon>Diploscapter</taxon>
    </lineage>
</organism>
<feature type="domain" description="RRM" evidence="8">
    <location>
        <begin position="162"/>
        <end position="284"/>
    </location>
</feature>
<keyword evidence="3" id="KW-0597">Phosphoprotein</keyword>
<comment type="subcellular location">
    <subcellularLocation>
        <location evidence="1">Nucleus</location>
    </subcellularLocation>
</comment>
<gene>
    <name evidence="10" type="ORF">WR25_03038</name>
</gene>
<comment type="caution">
    <text evidence="10">The sequence shown here is derived from an EMBL/GenBank/DDBJ whole genome shotgun (WGS) entry which is preliminary data.</text>
</comment>
<reference evidence="10 11" key="1">
    <citation type="journal article" date="2017" name="Curr. Biol.">
        <title>Genome architecture and evolution of a unichromosomal asexual nematode.</title>
        <authorList>
            <person name="Fradin H."/>
            <person name="Zegar C."/>
            <person name="Gutwein M."/>
            <person name="Lucas J."/>
            <person name="Kovtun M."/>
            <person name="Corcoran D."/>
            <person name="Baugh L.R."/>
            <person name="Kiontke K."/>
            <person name="Gunsalus K."/>
            <person name="Fitch D.H."/>
            <person name="Piano F."/>
        </authorList>
    </citation>
    <scope>NUCLEOTIDE SEQUENCE [LARGE SCALE GENOMIC DNA]</scope>
    <source>
        <strain evidence="10">PF1309</strain>
    </source>
</reference>
<dbReference type="EMBL" id="LIAE01006272">
    <property type="protein sequence ID" value="PAV92063.1"/>
    <property type="molecule type" value="Genomic_DNA"/>
</dbReference>
<dbReference type="Proteomes" id="UP000218231">
    <property type="component" value="Unassembled WGS sequence"/>
</dbReference>
<evidence type="ECO:0008006" key="12">
    <source>
        <dbReference type="Google" id="ProtNLM"/>
    </source>
</evidence>
<dbReference type="OrthoDB" id="10050565at2759"/>
<sequence>MSDRGRSRQRSVLLSEFYRRRFGSHSPTEYMNLRISGFRENLERDEIKSLLTKVFRDYQPFEIKVVRNPGDDERLAYVNFETDGIARHIRHNMGDQLKSCLGRHVICDPAGILRDQEGKYIPDRFNRALQGGDRTGRRSPDRRHRKEPQQWNLNQDDSEATRTLFVGNLPSDINEAEIRRVFESYGKIEDIDIKSVNNADAAFAFVMFQVSRKIWIGGLGSWVNRDMLTSEFDRFGVIEKMEYYSGAEFAYIRFTNQNAAQDAVKAMKSLSLNGHRIFVDYTKDDTVPKDVGIRKRRASKSPPPRRSPHSQTQTQIIKTIEELDEEYASTWQGQMIIKKTECNVKLYRIAGAETLLQKQLRDEEGDPLKLIVSQRLALAGQQSLLEKIETTSQKHLSVMIAVGKKSDDDLKMLVRYLREKDAAGVISLPSAYVYIFPYSEAALKMLSIFSSQVRVLTPDCNYLLCVLANST</sequence>
<dbReference type="PANTHER" id="PTHR23189">
    <property type="entry name" value="RNA RECOGNITION MOTIF-CONTAINING"/>
    <property type="match status" value="1"/>
</dbReference>
<protein>
    <recommendedName>
        <fullName evidence="12">RRM domain-containing protein</fullName>
    </recommendedName>
</protein>
<evidence type="ECO:0000259" key="8">
    <source>
        <dbReference type="PROSITE" id="PS50102"/>
    </source>
</evidence>
<dbReference type="SUPFAM" id="SSF100939">
    <property type="entry name" value="SPOC domain-like"/>
    <property type="match status" value="1"/>
</dbReference>
<dbReference type="SUPFAM" id="SSF54928">
    <property type="entry name" value="RNA-binding domain, RBD"/>
    <property type="match status" value="2"/>
</dbReference>
<keyword evidence="4 6" id="KW-0694">RNA-binding</keyword>
<evidence type="ECO:0000256" key="3">
    <source>
        <dbReference type="ARBA" id="ARBA00022553"/>
    </source>
</evidence>
<dbReference type="Pfam" id="PF07744">
    <property type="entry name" value="SPOC"/>
    <property type="match status" value="1"/>
</dbReference>
<dbReference type="InterPro" id="IPR000504">
    <property type="entry name" value="RRM_dom"/>
</dbReference>
<feature type="region of interest" description="Disordered" evidence="7">
    <location>
        <begin position="124"/>
        <end position="154"/>
    </location>
</feature>
<dbReference type="PROSITE" id="PS50102">
    <property type="entry name" value="RRM"/>
    <property type="match status" value="1"/>
</dbReference>
<keyword evidence="5" id="KW-0539">Nucleus</keyword>
<comment type="similarity">
    <text evidence="2">Belongs to the RRM Spen family.</text>
</comment>
<accession>A0A2A2M123</accession>
<dbReference type="GO" id="GO:0003723">
    <property type="term" value="F:RNA binding"/>
    <property type="evidence" value="ECO:0007669"/>
    <property type="project" value="UniProtKB-UniRule"/>
</dbReference>
<keyword evidence="11" id="KW-1185">Reference proteome</keyword>
<dbReference type="InterPro" id="IPR012921">
    <property type="entry name" value="SPOC_C"/>
</dbReference>
<dbReference type="SMART" id="SM00360">
    <property type="entry name" value="RRM"/>
    <property type="match status" value="3"/>
</dbReference>
<dbReference type="InterPro" id="IPR035979">
    <property type="entry name" value="RBD_domain_sf"/>
</dbReference>
<evidence type="ECO:0000256" key="1">
    <source>
        <dbReference type="ARBA" id="ARBA00004123"/>
    </source>
</evidence>
<evidence type="ECO:0000256" key="2">
    <source>
        <dbReference type="ARBA" id="ARBA00005387"/>
    </source>
</evidence>
<feature type="region of interest" description="Disordered" evidence="7">
    <location>
        <begin position="290"/>
        <end position="314"/>
    </location>
</feature>
<proteinExistence type="inferred from homology"/>
<name>A0A2A2M123_9BILA</name>
<feature type="domain" description="SPOC" evidence="9">
    <location>
        <begin position="320"/>
        <end position="471"/>
    </location>
</feature>
<dbReference type="InterPro" id="IPR016194">
    <property type="entry name" value="SPOC-like_C_dom_sf"/>
</dbReference>
<dbReference type="Gene3D" id="2.40.290.10">
    <property type="match status" value="1"/>
</dbReference>
<dbReference type="Gene3D" id="3.30.70.330">
    <property type="match status" value="2"/>
</dbReference>
<evidence type="ECO:0000256" key="6">
    <source>
        <dbReference type="PROSITE-ProRule" id="PRU00176"/>
    </source>
</evidence>
<evidence type="ECO:0000256" key="7">
    <source>
        <dbReference type="SAM" id="MobiDB-lite"/>
    </source>
</evidence>
<dbReference type="InterPro" id="IPR010912">
    <property type="entry name" value="SPOC_met"/>
</dbReference>
<dbReference type="InterPro" id="IPR012677">
    <property type="entry name" value="Nucleotide-bd_a/b_plait_sf"/>
</dbReference>
<dbReference type="PROSITE" id="PS50917">
    <property type="entry name" value="SPOC"/>
    <property type="match status" value="1"/>
</dbReference>
<evidence type="ECO:0000256" key="4">
    <source>
        <dbReference type="ARBA" id="ARBA00022884"/>
    </source>
</evidence>
<dbReference type="STRING" id="2018661.A0A2A2M123"/>
<dbReference type="GO" id="GO:0005634">
    <property type="term" value="C:nucleus"/>
    <property type="evidence" value="ECO:0007669"/>
    <property type="project" value="UniProtKB-SubCell"/>
</dbReference>
<evidence type="ECO:0000313" key="11">
    <source>
        <dbReference type="Proteomes" id="UP000218231"/>
    </source>
</evidence>
<dbReference type="AlphaFoldDB" id="A0A2A2M123"/>
<evidence type="ECO:0000313" key="10">
    <source>
        <dbReference type="EMBL" id="PAV92063.1"/>
    </source>
</evidence>
<dbReference type="Pfam" id="PF00076">
    <property type="entry name" value="RRM_1"/>
    <property type="match status" value="2"/>
</dbReference>
<evidence type="ECO:0000259" key="9">
    <source>
        <dbReference type="PROSITE" id="PS50917"/>
    </source>
</evidence>